<dbReference type="AlphaFoldDB" id="R7QHB3"/>
<evidence type="ECO:0000259" key="11">
    <source>
        <dbReference type="Pfam" id="PF25084"/>
    </source>
</evidence>
<dbReference type="EMBL" id="HG001803">
    <property type="protein sequence ID" value="CDF36815.1"/>
    <property type="molecule type" value="Genomic_DNA"/>
</dbReference>
<evidence type="ECO:0000256" key="7">
    <source>
        <dbReference type="ARBA" id="ARBA00044229"/>
    </source>
</evidence>
<reference evidence="13" key="1">
    <citation type="journal article" date="2013" name="Proc. Natl. Acad. Sci. U.S.A.">
        <title>Genome structure and metabolic features in the red seaweed Chondrus crispus shed light on evolution of the Archaeplastida.</title>
        <authorList>
            <person name="Collen J."/>
            <person name="Porcel B."/>
            <person name="Carre W."/>
            <person name="Ball S.G."/>
            <person name="Chaparro C."/>
            <person name="Tonon T."/>
            <person name="Barbeyron T."/>
            <person name="Michel G."/>
            <person name="Noel B."/>
            <person name="Valentin K."/>
            <person name="Elias M."/>
            <person name="Artiguenave F."/>
            <person name="Arun A."/>
            <person name="Aury J.M."/>
            <person name="Barbosa-Neto J.F."/>
            <person name="Bothwell J.H."/>
            <person name="Bouget F.Y."/>
            <person name="Brillet L."/>
            <person name="Cabello-Hurtado F."/>
            <person name="Capella-Gutierrez S."/>
            <person name="Charrier B."/>
            <person name="Cladiere L."/>
            <person name="Cock J.M."/>
            <person name="Coelho S.M."/>
            <person name="Colleoni C."/>
            <person name="Czjzek M."/>
            <person name="Da Silva C."/>
            <person name="Delage L."/>
            <person name="Denoeud F."/>
            <person name="Deschamps P."/>
            <person name="Dittami S.M."/>
            <person name="Gabaldon T."/>
            <person name="Gachon C.M."/>
            <person name="Groisillier A."/>
            <person name="Herve C."/>
            <person name="Jabbari K."/>
            <person name="Katinka M."/>
            <person name="Kloareg B."/>
            <person name="Kowalczyk N."/>
            <person name="Labadie K."/>
            <person name="Leblanc C."/>
            <person name="Lopez P.J."/>
            <person name="McLachlan D.H."/>
            <person name="Meslet-Cladiere L."/>
            <person name="Moustafa A."/>
            <person name="Nehr Z."/>
            <person name="Nyvall Collen P."/>
            <person name="Panaud O."/>
            <person name="Partensky F."/>
            <person name="Poulain J."/>
            <person name="Rensing S.A."/>
            <person name="Rousvoal S."/>
            <person name="Samson G."/>
            <person name="Symeonidi A."/>
            <person name="Weissenbach J."/>
            <person name="Zambounis A."/>
            <person name="Wincker P."/>
            <person name="Boyen C."/>
        </authorList>
    </citation>
    <scope>NUCLEOTIDE SEQUENCE [LARGE SCALE GENOMIC DNA]</scope>
    <source>
        <strain evidence="13">cv. Stackhouse</strain>
    </source>
</reference>
<feature type="domain" description="Nucleotidyl transferase" evidence="10">
    <location>
        <begin position="8"/>
        <end position="151"/>
    </location>
</feature>
<dbReference type="GeneID" id="17324343"/>
<dbReference type="CDD" id="cd04652">
    <property type="entry name" value="LbH_eIF2B_gamma_C"/>
    <property type="match status" value="1"/>
</dbReference>
<dbReference type="PhylomeDB" id="R7QHB3"/>
<keyword evidence="13" id="KW-1185">Reference proteome</keyword>
<evidence type="ECO:0000259" key="10">
    <source>
        <dbReference type="Pfam" id="PF00483"/>
    </source>
</evidence>
<dbReference type="Gramene" id="CDF36815">
    <property type="protein sequence ID" value="CDF36815"/>
    <property type="gene ID" value="CHC_T00009357001"/>
</dbReference>
<evidence type="ECO:0000256" key="6">
    <source>
        <dbReference type="ARBA" id="ARBA00044196"/>
    </source>
</evidence>
<comment type="similarity">
    <text evidence="2">Belongs to the eIF-2B gamma/epsilon subunits family.</text>
</comment>
<dbReference type="GO" id="GO:0005851">
    <property type="term" value="C:eukaryotic translation initiation factor 2B complex"/>
    <property type="evidence" value="ECO:0007669"/>
    <property type="project" value="TreeGrafter"/>
</dbReference>
<dbReference type="GO" id="GO:0005085">
    <property type="term" value="F:guanyl-nucleotide exchange factor activity"/>
    <property type="evidence" value="ECO:0007669"/>
    <property type="project" value="TreeGrafter"/>
</dbReference>
<feature type="domain" description="EIF2B subunit epsilon/gamma LbH" evidence="11">
    <location>
        <begin position="346"/>
        <end position="427"/>
    </location>
</feature>
<keyword evidence="5" id="KW-0648">Protein biosynthesis</keyword>
<evidence type="ECO:0000256" key="1">
    <source>
        <dbReference type="ARBA" id="ARBA00004514"/>
    </source>
</evidence>
<dbReference type="OrthoDB" id="10250549at2759"/>
<dbReference type="InterPro" id="IPR056764">
    <property type="entry name" value="LbH_EIF2B3/5"/>
</dbReference>
<dbReference type="PANTHER" id="PTHR45989:SF1">
    <property type="entry name" value="TRANSLATION INITIATION FACTOR EIF-2B SUBUNIT GAMMA"/>
    <property type="match status" value="1"/>
</dbReference>
<dbReference type="OMA" id="NCVINPK"/>
<dbReference type="InterPro" id="IPR005835">
    <property type="entry name" value="NTP_transferase_dom"/>
</dbReference>
<dbReference type="STRING" id="2769.R7QHB3"/>
<evidence type="ECO:0000256" key="8">
    <source>
        <dbReference type="ARBA" id="ARBA00045373"/>
    </source>
</evidence>
<comment type="function">
    <text evidence="8">Acts as a component of the translation initiation factor 2B (eIF2B) complex, which catalyzes the exchange of GDP for GTP on the eukaryotic initiation factor 2 (eIF2) complex gamma subunit. Its guanine nucleotide exchange factor activity is repressed when bound to eIF2 complex phosphorylated on the alpha subunit, thereby limiting the amount of methionyl-initiator methionine tRNA available to the ribosome and consequently global translation is repressed.</text>
</comment>
<dbReference type="Pfam" id="PF25084">
    <property type="entry name" value="LbH_EIF2B"/>
    <property type="match status" value="1"/>
</dbReference>
<dbReference type="GO" id="GO:0002183">
    <property type="term" value="P:cytoplasmic translational initiation"/>
    <property type="evidence" value="ECO:0007669"/>
    <property type="project" value="TreeGrafter"/>
</dbReference>
<dbReference type="Gene3D" id="2.160.10.10">
    <property type="entry name" value="Hexapeptide repeat proteins"/>
    <property type="match status" value="1"/>
</dbReference>
<comment type="subunit">
    <text evidence="9">Component of the translation initiation factor 2B (eIF2B) complex which is a heterodecamer of two sets of five different subunits: alpha, beta, gamma, delta and epsilon. Subunits alpha, beta and delta comprise a regulatory subcomplex and subunits epsilon and gamma comprise a catalytic subcomplex. Within the complex, the hexameric regulatory complex resides at the center, with the two heterodimeric catalytic subcomplexes bound on opposite sides.</text>
</comment>
<evidence type="ECO:0000256" key="4">
    <source>
        <dbReference type="ARBA" id="ARBA00022540"/>
    </source>
</evidence>
<dbReference type="KEGG" id="ccp:CHC_T00009357001"/>
<organism evidence="12 13">
    <name type="scientific">Chondrus crispus</name>
    <name type="common">Carrageen Irish moss</name>
    <name type="synonym">Polymorpha crispa</name>
    <dbReference type="NCBI Taxonomy" id="2769"/>
    <lineage>
        <taxon>Eukaryota</taxon>
        <taxon>Rhodophyta</taxon>
        <taxon>Florideophyceae</taxon>
        <taxon>Rhodymeniophycidae</taxon>
        <taxon>Gigartinales</taxon>
        <taxon>Gigartinaceae</taxon>
        <taxon>Chondrus</taxon>
    </lineage>
</organism>
<accession>R7QHB3</accession>
<dbReference type="Proteomes" id="UP000012073">
    <property type="component" value="Unassembled WGS sequence"/>
</dbReference>
<dbReference type="GO" id="GO:0003743">
    <property type="term" value="F:translation initiation factor activity"/>
    <property type="evidence" value="ECO:0007669"/>
    <property type="project" value="UniProtKB-KW"/>
</dbReference>
<evidence type="ECO:0000256" key="9">
    <source>
        <dbReference type="ARBA" id="ARBA00046432"/>
    </source>
</evidence>
<keyword evidence="4 12" id="KW-0396">Initiation factor</keyword>
<evidence type="ECO:0000256" key="3">
    <source>
        <dbReference type="ARBA" id="ARBA00022490"/>
    </source>
</evidence>
<keyword evidence="3" id="KW-0963">Cytoplasm</keyword>
<dbReference type="PANTHER" id="PTHR45989">
    <property type="entry name" value="TRANSLATION INITIATION FACTOR EIF-2B SUBUNIT GAMMA"/>
    <property type="match status" value="1"/>
</dbReference>
<name>R7QHB3_CHOCR</name>
<evidence type="ECO:0000313" key="13">
    <source>
        <dbReference type="Proteomes" id="UP000012073"/>
    </source>
</evidence>
<dbReference type="InterPro" id="IPR029044">
    <property type="entry name" value="Nucleotide-diphossugar_trans"/>
</dbReference>
<evidence type="ECO:0000256" key="5">
    <source>
        <dbReference type="ARBA" id="ARBA00022917"/>
    </source>
</evidence>
<gene>
    <name evidence="12" type="ORF">CHC_T00009357001</name>
</gene>
<dbReference type="InterPro" id="IPR051960">
    <property type="entry name" value="eIF2B_gamma"/>
</dbReference>
<sequence length="460" mass="49273">MSISMQVLLLAGTRGSRMPPLATPSPKCMLPIANRPMLFYSLFSIARAVDYVLVVTSAQHADAVREYCQNVFPEDPLVRALRRPALTVDVLETDPDAGTAELLAQLNLQPADVLVMSADYVGDIDLAALADRHREKGVAATVAFVEKETNTDTDSAAKGKKGGKKKPKGAVEGFDVEGYALLNQADNRLLAVFSKADLEAGSLRAAAPLVNRYPSISVRSNLSDPHIYILNFSLVQQLLFKYSKISSLKYDLIPYLARRQHTLSDEVADWELGLRDVSVVADVITGVYAKRANTVDSFKRANLAIAGGLLDAFLNPNKEQADKDVPAKKNKEKKSEKVSVFETEGERCNVSTDSAVGPGVSAGDRVSIKKSVIGAGCQIASNVKVNGCVVLDNVTLEEGANLAGCVVCEGASIGGGATLKNCNVASHFVLEGGTEGTDRDFTTAHQHEEDTSIAQAFEFI</sequence>
<protein>
    <recommendedName>
        <fullName evidence="6">Translation initiation factor eIF2B subunit gamma</fullName>
    </recommendedName>
    <alternativeName>
        <fullName evidence="7">eIF2B GDP-GTP exchange factor subunit gamma</fullName>
    </alternativeName>
</protein>
<proteinExistence type="inferred from homology"/>
<dbReference type="RefSeq" id="XP_005716634.1">
    <property type="nucleotide sequence ID" value="XM_005716577.1"/>
</dbReference>
<evidence type="ECO:0000256" key="2">
    <source>
        <dbReference type="ARBA" id="ARBA00007878"/>
    </source>
</evidence>
<evidence type="ECO:0000313" key="12">
    <source>
        <dbReference type="EMBL" id="CDF36815.1"/>
    </source>
</evidence>
<comment type="subcellular location">
    <subcellularLocation>
        <location evidence="1">Cytoplasm</location>
        <location evidence="1">Cytosol</location>
    </subcellularLocation>
</comment>
<dbReference type="SUPFAM" id="SSF53448">
    <property type="entry name" value="Nucleotide-diphospho-sugar transferases"/>
    <property type="match status" value="1"/>
</dbReference>
<dbReference type="GO" id="GO:0005829">
    <property type="term" value="C:cytosol"/>
    <property type="evidence" value="ECO:0007669"/>
    <property type="project" value="UniProtKB-SubCell"/>
</dbReference>
<dbReference type="Pfam" id="PF00483">
    <property type="entry name" value="NTP_transferase"/>
    <property type="match status" value="1"/>
</dbReference>
<dbReference type="Gene3D" id="3.90.550.10">
    <property type="entry name" value="Spore Coat Polysaccharide Biosynthesis Protein SpsA, Chain A"/>
    <property type="match status" value="1"/>
</dbReference>